<dbReference type="SUPFAM" id="SSF48179">
    <property type="entry name" value="6-phosphogluconate dehydrogenase C-terminal domain-like"/>
    <property type="match status" value="2"/>
</dbReference>
<dbReference type="InterPro" id="IPR036291">
    <property type="entry name" value="NAD(P)-bd_dom_sf"/>
</dbReference>
<dbReference type="Proteomes" id="UP001163266">
    <property type="component" value="Chromosome"/>
</dbReference>
<evidence type="ECO:0000313" key="4">
    <source>
        <dbReference type="EMBL" id="UZD56424.1"/>
    </source>
</evidence>
<organism evidence="4 5">
    <name type="scientific">Caldimonas aquatica</name>
    <dbReference type="NCBI Taxonomy" id="376175"/>
    <lineage>
        <taxon>Bacteria</taxon>
        <taxon>Pseudomonadati</taxon>
        <taxon>Pseudomonadota</taxon>
        <taxon>Betaproteobacteria</taxon>
        <taxon>Burkholderiales</taxon>
        <taxon>Sphaerotilaceae</taxon>
        <taxon>Caldimonas</taxon>
    </lineage>
</organism>
<proteinExistence type="predicted"/>
<feature type="domain" description="3-hydroxyacyl-CoA dehydrogenase NAD binding" evidence="3">
    <location>
        <begin position="21"/>
        <end position="199"/>
    </location>
</feature>
<dbReference type="Gene3D" id="1.10.1040.10">
    <property type="entry name" value="N-(1-d-carboxylethyl)-l-norvaline Dehydrogenase, domain 2"/>
    <property type="match status" value="2"/>
</dbReference>
<dbReference type="Pfam" id="PF00725">
    <property type="entry name" value="3HCDH"/>
    <property type="match status" value="2"/>
</dbReference>
<dbReference type="Pfam" id="PF02737">
    <property type="entry name" value="3HCDH_N"/>
    <property type="match status" value="1"/>
</dbReference>
<dbReference type="InterPro" id="IPR006108">
    <property type="entry name" value="3HC_DH_C"/>
</dbReference>
<sequence length="517" mass="54833">MQNQSSDLSSLPARAGGALRLAVVGSGVMGSGIAQIAALAGVDVLLHDARDGAAAQAVERLGQTLEALAAKGKLTQEAAQAARARLSAVQALADLKDCDVVVEAIVENLDAKRALFRELESLVRPDCVLATNTSSLSVTAIAAGLQRPQRVAGFHFFNPVPLMKIVEAVDGLLTDPAVTEFLLALGRRCGHTAVRAKDTPGFIVNHAGRGYGTEALRLLAEGVAEFHQIDRILRDTAGFKLGPFELLDLTALDVSHPVMESIYHQYYEEPRFRPQPLTRQMLAAGLVGRKAGRGFYRYADGKQESFDEPAAPAARPARVWVSQAWPAGHERAVALLRALGATLDEGDRPAGDSLCIVTPLGLDVTTCCVRQGLDPARTVGLDVLFDTRRRRVVATSPATSPAARAEAHGLLASDGTPVSVIRDSTGLVAARVVATIVNIASEIAQQRIAAPADIDRAVTLGLGYPHGPLAWGDQLGAATVLQVLEELQASTGDPRYRPSPWLRRRAQLGLSLLTDEA</sequence>
<keyword evidence="1" id="KW-0560">Oxidoreductase</keyword>
<keyword evidence="5" id="KW-1185">Reference proteome</keyword>
<dbReference type="NCBIfam" id="NF006124">
    <property type="entry name" value="PRK08268.1"/>
    <property type="match status" value="1"/>
</dbReference>
<dbReference type="PANTHER" id="PTHR48075">
    <property type="entry name" value="3-HYDROXYACYL-COA DEHYDROGENASE FAMILY PROTEIN"/>
    <property type="match status" value="1"/>
</dbReference>
<protein>
    <submittedName>
        <fullName evidence="4">3-hydroxyacyl-CoA dehydrogenase</fullName>
    </submittedName>
</protein>
<dbReference type="InterPro" id="IPR006176">
    <property type="entry name" value="3-OHacyl-CoA_DH_NAD-bd"/>
</dbReference>
<evidence type="ECO:0000313" key="5">
    <source>
        <dbReference type="Proteomes" id="UP001163266"/>
    </source>
</evidence>
<dbReference type="RefSeq" id="WP_264894442.1">
    <property type="nucleotide sequence ID" value="NZ_CP110257.1"/>
</dbReference>
<dbReference type="InterPro" id="IPR008927">
    <property type="entry name" value="6-PGluconate_DH-like_C_sf"/>
</dbReference>
<feature type="domain" description="3-hydroxyacyl-CoA dehydrogenase C-terminal" evidence="2">
    <location>
        <begin position="426"/>
        <end position="509"/>
    </location>
</feature>
<evidence type="ECO:0000256" key="1">
    <source>
        <dbReference type="ARBA" id="ARBA00023002"/>
    </source>
</evidence>
<gene>
    <name evidence="4" type="ORF">OMP39_04760</name>
</gene>
<dbReference type="InterPro" id="IPR013328">
    <property type="entry name" value="6PGD_dom2"/>
</dbReference>
<dbReference type="SUPFAM" id="SSF51735">
    <property type="entry name" value="NAD(P)-binding Rossmann-fold domains"/>
    <property type="match status" value="1"/>
</dbReference>
<dbReference type="EMBL" id="CP110257">
    <property type="protein sequence ID" value="UZD56424.1"/>
    <property type="molecule type" value="Genomic_DNA"/>
</dbReference>
<reference evidence="4" key="1">
    <citation type="submission" date="2022-10" db="EMBL/GenBank/DDBJ databases">
        <title>Complete genome sequence of Schlegelella aquatica LMG 23380.</title>
        <authorList>
            <person name="Musilova J."/>
            <person name="Kourilova X."/>
            <person name="Bezdicek M."/>
            <person name="Hermankova K."/>
            <person name="Obruca S."/>
            <person name="Sedlar K."/>
        </authorList>
    </citation>
    <scope>NUCLEOTIDE SEQUENCE</scope>
    <source>
        <strain evidence="4">LMG 23380</strain>
    </source>
</reference>
<feature type="domain" description="3-hydroxyacyl-CoA dehydrogenase C-terminal" evidence="2">
    <location>
        <begin position="201"/>
        <end position="298"/>
    </location>
</feature>
<accession>A0ABY6MWS0</accession>
<dbReference type="PANTHER" id="PTHR48075:SF5">
    <property type="entry name" value="3-HYDROXYBUTYRYL-COA DEHYDROGENASE"/>
    <property type="match status" value="1"/>
</dbReference>
<dbReference type="Gene3D" id="3.40.50.720">
    <property type="entry name" value="NAD(P)-binding Rossmann-like Domain"/>
    <property type="match status" value="1"/>
</dbReference>
<name>A0ABY6MWS0_9BURK</name>
<evidence type="ECO:0000259" key="3">
    <source>
        <dbReference type="Pfam" id="PF02737"/>
    </source>
</evidence>
<evidence type="ECO:0000259" key="2">
    <source>
        <dbReference type="Pfam" id="PF00725"/>
    </source>
</evidence>